<dbReference type="Gene3D" id="1.10.20.60">
    <property type="entry name" value="Glu-tRNAGln amidotransferase C subunit, N-terminal domain"/>
    <property type="match status" value="1"/>
</dbReference>
<dbReference type="AlphaFoldDB" id="A0A7V1N2V3"/>
<dbReference type="GO" id="GO:0006412">
    <property type="term" value="P:translation"/>
    <property type="evidence" value="ECO:0007669"/>
    <property type="project" value="UniProtKB-UniRule"/>
</dbReference>
<reference evidence="3" key="1">
    <citation type="journal article" date="2020" name="mSystems">
        <title>Genome- and Community-Level Interaction Insights into Carbon Utilization and Element Cycling Functions of Hydrothermarchaeota in Hydrothermal Sediment.</title>
        <authorList>
            <person name="Zhou Z."/>
            <person name="Liu Y."/>
            <person name="Xu W."/>
            <person name="Pan J."/>
            <person name="Luo Z.H."/>
            <person name="Li M."/>
        </authorList>
    </citation>
    <scope>NUCLEOTIDE SEQUENCE [LARGE SCALE GENOMIC DNA]</scope>
    <source>
        <strain evidence="3">HyVt-45</strain>
    </source>
</reference>
<organism evidence="3">
    <name type="scientific">Desulfofervidus auxilii</name>
    <dbReference type="NCBI Taxonomy" id="1621989"/>
    <lineage>
        <taxon>Bacteria</taxon>
        <taxon>Pseudomonadati</taxon>
        <taxon>Thermodesulfobacteriota</taxon>
        <taxon>Candidatus Desulfofervidia</taxon>
        <taxon>Candidatus Desulfofervidales</taxon>
        <taxon>Candidatus Desulfofervidaceae</taxon>
        <taxon>Candidatus Desulfofervidus</taxon>
    </lineage>
</organism>
<gene>
    <name evidence="2 3" type="primary">gatC</name>
    <name evidence="3" type="ORF">ENJ03_04895</name>
</gene>
<comment type="catalytic activity">
    <reaction evidence="2">
        <text>L-aspartyl-tRNA(Asn) + L-glutamine + ATP + H2O = L-asparaginyl-tRNA(Asn) + L-glutamate + ADP + phosphate + 2 H(+)</text>
        <dbReference type="Rhea" id="RHEA:14513"/>
        <dbReference type="Rhea" id="RHEA-COMP:9674"/>
        <dbReference type="Rhea" id="RHEA-COMP:9677"/>
        <dbReference type="ChEBI" id="CHEBI:15377"/>
        <dbReference type="ChEBI" id="CHEBI:15378"/>
        <dbReference type="ChEBI" id="CHEBI:29985"/>
        <dbReference type="ChEBI" id="CHEBI:30616"/>
        <dbReference type="ChEBI" id="CHEBI:43474"/>
        <dbReference type="ChEBI" id="CHEBI:58359"/>
        <dbReference type="ChEBI" id="CHEBI:78515"/>
        <dbReference type="ChEBI" id="CHEBI:78516"/>
        <dbReference type="ChEBI" id="CHEBI:456216"/>
    </reaction>
</comment>
<evidence type="ECO:0000256" key="1">
    <source>
        <dbReference type="ARBA" id="ARBA00022840"/>
    </source>
</evidence>
<dbReference type="EC" id="6.3.5.-" evidence="2"/>
<keyword evidence="1 2" id="KW-0067">ATP-binding</keyword>
<dbReference type="GO" id="GO:0050567">
    <property type="term" value="F:glutaminyl-tRNA synthase (glutamine-hydrolyzing) activity"/>
    <property type="evidence" value="ECO:0007669"/>
    <property type="project" value="UniProtKB-UniRule"/>
</dbReference>
<protein>
    <recommendedName>
        <fullName evidence="2">Aspartyl/glutamyl-tRNA(Asn/Gln) amidotransferase subunit C</fullName>
        <shortName evidence="2">Asp/Glu-ADT subunit C</shortName>
        <ecNumber evidence="2">6.3.5.-</ecNumber>
    </recommendedName>
</protein>
<dbReference type="InterPro" id="IPR003837">
    <property type="entry name" value="GatC"/>
</dbReference>
<dbReference type="GO" id="GO:0006450">
    <property type="term" value="P:regulation of translational fidelity"/>
    <property type="evidence" value="ECO:0007669"/>
    <property type="project" value="InterPro"/>
</dbReference>
<dbReference type="GO" id="GO:0070681">
    <property type="term" value="P:glutaminyl-tRNAGln biosynthesis via transamidation"/>
    <property type="evidence" value="ECO:0007669"/>
    <property type="project" value="TreeGrafter"/>
</dbReference>
<dbReference type="Pfam" id="PF02686">
    <property type="entry name" value="GatC"/>
    <property type="match status" value="1"/>
</dbReference>
<comment type="similarity">
    <text evidence="2">Belongs to the GatC family.</text>
</comment>
<comment type="caution">
    <text evidence="3">The sequence shown here is derived from an EMBL/GenBank/DDBJ whole genome shotgun (WGS) entry which is preliminary data.</text>
</comment>
<keyword evidence="2" id="KW-0436">Ligase</keyword>
<dbReference type="Proteomes" id="UP000886268">
    <property type="component" value="Unassembled WGS sequence"/>
</dbReference>
<evidence type="ECO:0000313" key="3">
    <source>
        <dbReference type="EMBL" id="HEB74539.1"/>
    </source>
</evidence>
<sequence length="94" mass="10888">MKISKKEVAHIAKLARLSFSEEEMELFTEQLNQILVYMEKLKEIDTSEIKPTYHSLDLINVFREDQIKPSLSTKKVLSNAPQADKDMVIVPRII</sequence>
<proteinExistence type="inferred from homology"/>
<dbReference type="GO" id="GO:0005524">
    <property type="term" value="F:ATP binding"/>
    <property type="evidence" value="ECO:0007669"/>
    <property type="project" value="UniProtKB-KW"/>
</dbReference>
<dbReference type="EMBL" id="DRKW01000286">
    <property type="protein sequence ID" value="HEB74539.1"/>
    <property type="molecule type" value="Genomic_DNA"/>
</dbReference>
<dbReference type="PANTHER" id="PTHR15004">
    <property type="entry name" value="GLUTAMYL-TRNA(GLN) AMIDOTRANSFERASE SUBUNIT C, MITOCHONDRIAL"/>
    <property type="match status" value="1"/>
</dbReference>
<keyword evidence="2" id="KW-0648">Protein biosynthesis</keyword>
<dbReference type="HAMAP" id="MF_00122">
    <property type="entry name" value="GatC"/>
    <property type="match status" value="1"/>
</dbReference>
<accession>A0A7V1N2V3</accession>
<name>A0A7V1N2V3_DESA2</name>
<keyword evidence="2" id="KW-0547">Nucleotide-binding</keyword>
<dbReference type="SUPFAM" id="SSF141000">
    <property type="entry name" value="Glu-tRNAGln amidotransferase C subunit"/>
    <property type="match status" value="1"/>
</dbReference>
<dbReference type="PANTHER" id="PTHR15004:SF0">
    <property type="entry name" value="GLUTAMYL-TRNA(GLN) AMIDOTRANSFERASE SUBUNIT C, MITOCHONDRIAL"/>
    <property type="match status" value="1"/>
</dbReference>
<comment type="subunit">
    <text evidence="2">Heterotrimer of A, B and C subunits.</text>
</comment>
<evidence type="ECO:0000256" key="2">
    <source>
        <dbReference type="HAMAP-Rule" id="MF_00122"/>
    </source>
</evidence>
<comment type="function">
    <text evidence="2">Allows the formation of correctly charged Asn-tRNA(Asn) or Gln-tRNA(Gln) through the transamidation of misacylated Asp-tRNA(Asn) or Glu-tRNA(Gln) in organisms which lack either or both of asparaginyl-tRNA or glutaminyl-tRNA synthetases. The reaction takes place in the presence of glutamine and ATP through an activated phospho-Asp-tRNA(Asn) or phospho-Glu-tRNA(Gln).</text>
</comment>
<dbReference type="InterPro" id="IPR036113">
    <property type="entry name" value="Asp/Glu-ADT_sf_sub_c"/>
</dbReference>
<dbReference type="NCBIfam" id="TIGR00135">
    <property type="entry name" value="gatC"/>
    <property type="match status" value="1"/>
</dbReference>
<comment type="catalytic activity">
    <reaction evidence="2">
        <text>L-glutamyl-tRNA(Gln) + L-glutamine + ATP + H2O = L-glutaminyl-tRNA(Gln) + L-glutamate + ADP + phosphate + H(+)</text>
        <dbReference type="Rhea" id="RHEA:17521"/>
        <dbReference type="Rhea" id="RHEA-COMP:9681"/>
        <dbReference type="Rhea" id="RHEA-COMP:9684"/>
        <dbReference type="ChEBI" id="CHEBI:15377"/>
        <dbReference type="ChEBI" id="CHEBI:15378"/>
        <dbReference type="ChEBI" id="CHEBI:29985"/>
        <dbReference type="ChEBI" id="CHEBI:30616"/>
        <dbReference type="ChEBI" id="CHEBI:43474"/>
        <dbReference type="ChEBI" id="CHEBI:58359"/>
        <dbReference type="ChEBI" id="CHEBI:78520"/>
        <dbReference type="ChEBI" id="CHEBI:78521"/>
        <dbReference type="ChEBI" id="CHEBI:456216"/>
    </reaction>
</comment>